<protein>
    <submittedName>
        <fullName evidence="2">Uncharacterized protein</fullName>
    </submittedName>
</protein>
<dbReference type="EMBL" id="JARKIE010000961">
    <property type="protein sequence ID" value="KAJ7611955.1"/>
    <property type="molecule type" value="Genomic_DNA"/>
</dbReference>
<feature type="compositionally biased region" description="Polar residues" evidence="1">
    <location>
        <begin position="1"/>
        <end position="17"/>
    </location>
</feature>
<proteinExistence type="predicted"/>
<dbReference type="Proteomes" id="UP001221757">
    <property type="component" value="Unassembled WGS sequence"/>
</dbReference>
<evidence type="ECO:0000256" key="1">
    <source>
        <dbReference type="SAM" id="MobiDB-lite"/>
    </source>
</evidence>
<sequence length="105" mass="11792">MLYQQPHAQITLPSESGCTKKPHSDRHPQTRPATPGPGTVALTTLEHNWAALTTLEYDQAALTMHIHGHAARSRRIRTPQHDRILGLDLVLWGTAIVRCRLHRNP</sequence>
<comment type="caution">
    <text evidence="2">The sequence shown here is derived from an EMBL/GenBank/DDBJ whole genome shotgun (WGS) entry which is preliminary data.</text>
</comment>
<reference evidence="2" key="1">
    <citation type="submission" date="2023-03" db="EMBL/GenBank/DDBJ databases">
        <title>Massive genome expansion in bonnet fungi (Mycena s.s.) driven by repeated elements and novel gene families across ecological guilds.</title>
        <authorList>
            <consortium name="Lawrence Berkeley National Laboratory"/>
            <person name="Harder C.B."/>
            <person name="Miyauchi S."/>
            <person name="Viragh M."/>
            <person name="Kuo A."/>
            <person name="Thoen E."/>
            <person name="Andreopoulos B."/>
            <person name="Lu D."/>
            <person name="Skrede I."/>
            <person name="Drula E."/>
            <person name="Henrissat B."/>
            <person name="Morin E."/>
            <person name="Kohler A."/>
            <person name="Barry K."/>
            <person name="LaButti K."/>
            <person name="Morin E."/>
            <person name="Salamov A."/>
            <person name="Lipzen A."/>
            <person name="Mereny Z."/>
            <person name="Hegedus B."/>
            <person name="Baldrian P."/>
            <person name="Stursova M."/>
            <person name="Weitz H."/>
            <person name="Taylor A."/>
            <person name="Grigoriev I.V."/>
            <person name="Nagy L.G."/>
            <person name="Martin F."/>
            <person name="Kauserud H."/>
        </authorList>
    </citation>
    <scope>NUCLEOTIDE SEQUENCE</scope>
    <source>
        <strain evidence="2">CBHHK067</strain>
    </source>
</reference>
<keyword evidence="3" id="KW-1185">Reference proteome</keyword>
<name>A0AAD7B681_MYCRO</name>
<gene>
    <name evidence="2" type="ORF">B0H17DRAFT_1221100</name>
</gene>
<organism evidence="2 3">
    <name type="scientific">Mycena rosella</name>
    <name type="common">Pink bonnet</name>
    <name type="synonym">Agaricus rosellus</name>
    <dbReference type="NCBI Taxonomy" id="1033263"/>
    <lineage>
        <taxon>Eukaryota</taxon>
        <taxon>Fungi</taxon>
        <taxon>Dikarya</taxon>
        <taxon>Basidiomycota</taxon>
        <taxon>Agaricomycotina</taxon>
        <taxon>Agaricomycetes</taxon>
        <taxon>Agaricomycetidae</taxon>
        <taxon>Agaricales</taxon>
        <taxon>Marasmiineae</taxon>
        <taxon>Mycenaceae</taxon>
        <taxon>Mycena</taxon>
    </lineage>
</organism>
<accession>A0AAD7B681</accession>
<evidence type="ECO:0000313" key="3">
    <source>
        <dbReference type="Proteomes" id="UP001221757"/>
    </source>
</evidence>
<dbReference type="AlphaFoldDB" id="A0AAD7B681"/>
<evidence type="ECO:0000313" key="2">
    <source>
        <dbReference type="EMBL" id="KAJ7611955.1"/>
    </source>
</evidence>
<feature type="region of interest" description="Disordered" evidence="1">
    <location>
        <begin position="1"/>
        <end position="37"/>
    </location>
</feature>